<evidence type="ECO:0000259" key="7">
    <source>
        <dbReference type="PROSITE" id="PS51387"/>
    </source>
</evidence>
<dbReference type="InterPro" id="IPR050416">
    <property type="entry name" value="FAD-linked_Oxidoreductase"/>
</dbReference>
<feature type="chain" id="PRO_5046971922" description="FAD-binding PCMH-type domain-containing protein" evidence="6">
    <location>
        <begin position="21"/>
        <end position="502"/>
    </location>
</feature>
<dbReference type="Pfam" id="PF08031">
    <property type="entry name" value="BBE"/>
    <property type="match status" value="1"/>
</dbReference>
<dbReference type="SUPFAM" id="SSF56176">
    <property type="entry name" value="FAD-binding/transporter-associated domain-like"/>
    <property type="match status" value="1"/>
</dbReference>
<feature type="signal peptide" evidence="6">
    <location>
        <begin position="1"/>
        <end position="20"/>
    </location>
</feature>
<evidence type="ECO:0000256" key="1">
    <source>
        <dbReference type="ARBA" id="ARBA00001974"/>
    </source>
</evidence>
<dbReference type="Pfam" id="PF01565">
    <property type="entry name" value="FAD_binding_4"/>
    <property type="match status" value="1"/>
</dbReference>
<name>A0ABR2WUN1_9FUNG</name>
<dbReference type="Proteomes" id="UP001479436">
    <property type="component" value="Unassembled WGS sequence"/>
</dbReference>
<gene>
    <name evidence="8" type="ORF">K7432_006660</name>
</gene>
<dbReference type="Gene3D" id="3.30.43.10">
    <property type="entry name" value="Uridine Diphospho-n-acetylenolpyruvylglucosamine Reductase, domain 2"/>
    <property type="match status" value="1"/>
</dbReference>
<evidence type="ECO:0000256" key="4">
    <source>
        <dbReference type="ARBA" id="ARBA00022827"/>
    </source>
</evidence>
<sequence>MIKKIPFLFLITVFAGTAFSDDLASTSSFRCPTTKLSKTFLRSLSRSVSPQTKIIFPGTDGYSRALHHWSETAEVKSAAVVQPKTSKDLSNIITLAANYSIDTAIVSGGHNNDGASSTQGLLIDLSQFNQICVSDDKKSVIVGAGLRWGVVYDHITPYNISLVGGRVSSVGVGGFTLGGGYGWKSGEFGLAADNIIEAEMVLADGRIVTVSPTQHKDLYYGIRGGGGQFGVVTKFVFKAWPQENLVFSGFYNYNKDQVKDVAEAMEKWVATNKDEKAGVMLIFAKPPPTFDAVPVVLVWYDGPGSVGKNAFKVFQDLNPSSDSTSDVSYAVSNTLQDDLVTDGDRKTMSSVAWKTITTEKILQAHEFYVNFTNSVPSAAQSSILIEPVFSGAFDGIRDSDSAYPHGEVLHVTGIVPRWPTSADDSTIKAWVAKGTTLLRSLESHNIVYPNYSIYSEPLENMFGENLDSLIALKAKYDPDCVFRHGFVFPTRSCRRCPAPASW</sequence>
<comment type="caution">
    <text evidence="8">The sequence shown here is derived from an EMBL/GenBank/DDBJ whole genome shotgun (WGS) entry which is preliminary data.</text>
</comment>
<dbReference type="InterPro" id="IPR016167">
    <property type="entry name" value="FAD-bd_PCMH_sub1"/>
</dbReference>
<protein>
    <recommendedName>
        <fullName evidence="7">FAD-binding PCMH-type domain-containing protein</fullName>
    </recommendedName>
</protein>
<evidence type="ECO:0000256" key="5">
    <source>
        <dbReference type="ARBA" id="ARBA00023002"/>
    </source>
</evidence>
<dbReference type="Gene3D" id="3.30.465.10">
    <property type="match status" value="1"/>
</dbReference>
<dbReference type="PANTHER" id="PTHR42973">
    <property type="entry name" value="BINDING OXIDOREDUCTASE, PUTATIVE (AFU_ORTHOLOGUE AFUA_1G17690)-RELATED"/>
    <property type="match status" value="1"/>
</dbReference>
<comment type="cofactor">
    <cofactor evidence="1">
        <name>FAD</name>
        <dbReference type="ChEBI" id="CHEBI:57692"/>
    </cofactor>
</comment>
<dbReference type="Gene3D" id="3.40.462.20">
    <property type="match status" value="1"/>
</dbReference>
<dbReference type="InterPro" id="IPR006094">
    <property type="entry name" value="Oxid_FAD_bind_N"/>
</dbReference>
<keyword evidence="3" id="KW-0285">Flavoprotein</keyword>
<accession>A0ABR2WUN1</accession>
<keyword evidence="5" id="KW-0560">Oxidoreductase</keyword>
<evidence type="ECO:0000313" key="8">
    <source>
        <dbReference type="EMBL" id="KAK9765204.1"/>
    </source>
</evidence>
<evidence type="ECO:0000256" key="3">
    <source>
        <dbReference type="ARBA" id="ARBA00022630"/>
    </source>
</evidence>
<dbReference type="PANTHER" id="PTHR42973:SF39">
    <property type="entry name" value="FAD-BINDING PCMH-TYPE DOMAIN-CONTAINING PROTEIN"/>
    <property type="match status" value="1"/>
</dbReference>
<keyword evidence="4" id="KW-0274">FAD</keyword>
<dbReference type="InterPro" id="IPR016169">
    <property type="entry name" value="FAD-bd_PCMH_sub2"/>
</dbReference>
<dbReference type="EMBL" id="JASJQH010000302">
    <property type="protein sequence ID" value="KAK9765204.1"/>
    <property type="molecule type" value="Genomic_DNA"/>
</dbReference>
<dbReference type="InterPro" id="IPR036318">
    <property type="entry name" value="FAD-bd_PCMH-like_sf"/>
</dbReference>
<comment type="similarity">
    <text evidence="2">Belongs to the oxygen-dependent FAD-linked oxidoreductase family.</text>
</comment>
<keyword evidence="6" id="KW-0732">Signal</keyword>
<proteinExistence type="inferred from homology"/>
<evidence type="ECO:0000256" key="2">
    <source>
        <dbReference type="ARBA" id="ARBA00005466"/>
    </source>
</evidence>
<dbReference type="InterPro" id="IPR012951">
    <property type="entry name" value="BBE"/>
</dbReference>
<feature type="domain" description="FAD-binding PCMH-type" evidence="7">
    <location>
        <begin position="73"/>
        <end position="242"/>
    </location>
</feature>
<reference evidence="8 9" key="1">
    <citation type="submission" date="2023-04" db="EMBL/GenBank/DDBJ databases">
        <title>Genome of Basidiobolus ranarum AG-B5.</title>
        <authorList>
            <person name="Stajich J.E."/>
            <person name="Carter-House D."/>
            <person name="Gryganskyi A."/>
        </authorList>
    </citation>
    <scope>NUCLEOTIDE SEQUENCE [LARGE SCALE GENOMIC DNA]</scope>
    <source>
        <strain evidence="8 9">AG-B5</strain>
    </source>
</reference>
<dbReference type="PROSITE" id="PS51387">
    <property type="entry name" value="FAD_PCMH"/>
    <property type="match status" value="1"/>
</dbReference>
<organism evidence="8 9">
    <name type="scientific">Basidiobolus ranarum</name>
    <dbReference type="NCBI Taxonomy" id="34480"/>
    <lineage>
        <taxon>Eukaryota</taxon>
        <taxon>Fungi</taxon>
        <taxon>Fungi incertae sedis</taxon>
        <taxon>Zoopagomycota</taxon>
        <taxon>Entomophthoromycotina</taxon>
        <taxon>Basidiobolomycetes</taxon>
        <taxon>Basidiobolales</taxon>
        <taxon>Basidiobolaceae</taxon>
        <taxon>Basidiobolus</taxon>
    </lineage>
</organism>
<dbReference type="InterPro" id="IPR016166">
    <property type="entry name" value="FAD-bd_PCMH"/>
</dbReference>
<evidence type="ECO:0000313" key="9">
    <source>
        <dbReference type="Proteomes" id="UP001479436"/>
    </source>
</evidence>
<evidence type="ECO:0000256" key="6">
    <source>
        <dbReference type="SAM" id="SignalP"/>
    </source>
</evidence>
<keyword evidence="9" id="KW-1185">Reference proteome</keyword>